<dbReference type="Pfam" id="PF00188">
    <property type="entry name" value="CAP"/>
    <property type="match status" value="1"/>
</dbReference>
<dbReference type="Gene3D" id="3.40.33.10">
    <property type="entry name" value="CAP"/>
    <property type="match status" value="1"/>
</dbReference>
<evidence type="ECO:0000313" key="3">
    <source>
        <dbReference type="Proteomes" id="UP000054047"/>
    </source>
</evidence>
<dbReference type="EMBL" id="KN773514">
    <property type="protein sequence ID" value="KIH45190.1"/>
    <property type="molecule type" value="Genomic_DNA"/>
</dbReference>
<evidence type="ECO:0000259" key="1">
    <source>
        <dbReference type="SMART" id="SM00198"/>
    </source>
</evidence>
<dbReference type="InterPro" id="IPR035940">
    <property type="entry name" value="CAP_sf"/>
</dbReference>
<keyword evidence="3" id="KW-1185">Reference proteome</keyword>
<dbReference type="AlphaFoldDB" id="A0A0C2F9Q3"/>
<gene>
    <name evidence="2" type="ORF">ANCDUO_24773</name>
</gene>
<feature type="domain" description="SCP" evidence="1">
    <location>
        <begin position="2"/>
        <end position="125"/>
    </location>
</feature>
<sequence length="154" mass="16848">MGNGAYTRGCPRMMKLSYSCTFEKEASQLLSQCLSSDPTENNVNWFMASKDNKKEGAEEALKAWYDEITRTGAHMVQATGSQNMLLPDLKVTHFARMVWGTNTQVGCAFKECSGNLQVVCKYNTGVGALGSTIYQMGPNCNQCKDSCDGGLCLK</sequence>
<dbReference type="InterPro" id="IPR014044">
    <property type="entry name" value="CAP_dom"/>
</dbReference>
<dbReference type="SUPFAM" id="SSF55797">
    <property type="entry name" value="PR-1-like"/>
    <property type="match status" value="1"/>
</dbReference>
<dbReference type="PANTHER" id="PTHR10334">
    <property type="entry name" value="CYSTEINE-RICH SECRETORY PROTEIN-RELATED"/>
    <property type="match status" value="1"/>
</dbReference>
<dbReference type="CDD" id="cd05380">
    <property type="entry name" value="CAP_euk"/>
    <property type="match status" value="1"/>
</dbReference>
<dbReference type="Proteomes" id="UP000054047">
    <property type="component" value="Unassembled WGS sequence"/>
</dbReference>
<evidence type="ECO:0000313" key="2">
    <source>
        <dbReference type="EMBL" id="KIH45190.1"/>
    </source>
</evidence>
<proteinExistence type="predicted"/>
<dbReference type="InterPro" id="IPR001283">
    <property type="entry name" value="CRISP-related"/>
</dbReference>
<protein>
    <submittedName>
        <fullName evidence="2">SCP-like protein</fullName>
    </submittedName>
</protein>
<name>A0A0C2F9Q3_9BILA</name>
<dbReference type="OrthoDB" id="737510at2759"/>
<organism evidence="2 3">
    <name type="scientific">Ancylostoma duodenale</name>
    <dbReference type="NCBI Taxonomy" id="51022"/>
    <lineage>
        <taxon>Eukaryota</taxon>
        <taxon>Metazoa</taxon>
        <taxon>Ecdysozoa</taxon>
        <taxon>Nematoda</taxon>
        <taxon>Chromadorea</taxon>
        <taxon>Rhabditida</taxon>
        <taxon>Rhabditina</taxon>
        <taxon>Rhabditomorpha</taxon>
        <taxon>Strongyloidea</taxon>
        <taxon>Ancylostomatidae</taxon>
        <taxon>Ancylostomatinae</taxon>
        <taxon>Ancylostoma</taxon>
    </lineage>
</organism>
<dbReference type="SMART" id="SM00198">
    <property type="entry name" value="SCP"/>
    <property type="match status" value="1"/>
</dbReference>
<reference evidence="2 3" key="1">
    <citation type="submission" date="2013-12" db="EMBL/GenBank/DDBJ databases">
        <title>Draft genome of the parsitic nematode Ancylostoma duodenale.</title>
        <authorList>
            <person name="Mitreva M."/>
        </authorList>
    </citation>
    <scope>NUCLEOTIDE SEQUENCE [LARGE SCALE GENOMIC DNA]</scope>
    <source>
        <strain evidence="2 3">Zhejiang</strain>
    </source>
</reference>
<accession>A0A0C2F9Q3</accession>